<dbReference type="GO" id="GO:0050660">
    <property type="term" value="F:flavin adenine dinucleotide binding"/>
    <property type="evidence" value="ECO:0007669"/>
    <property type="project" value="InterPro"/>
</dbReference>
<dbReference type="InterPro" id="IPR036098">
    <property type="entry name" value="Thymidylate_synthase_ThyX_sf"/>
</dbReference>
<dbReference type="GO" id="GO:0050797">
    <property type="term" value="F:thymidylate synthase (FAD) activity"/>
    <property type="evidence" value="ECO:0007669"/>
    <property type="project" value="InterPro"/>
</dbReference>
<dbReference type="EMBL" id="BK014885">
    <property type="protein sequence ID" value="DAD80667.1"/>
    <property type="molecule type" value="Genomic_DNA"/>
</dbReference>
<sequence length="174" mass="20494">MSKIEIIRRPTEEDWARCYRLALGTEGKGTDKVPTPAWMEKILKAEHSPIRTLMWTVRMYDVPYWVAMHMVRHKYGVEWYVQSQRNDRQNKYDRNKARQDSPVMLTMDVNAQALINISRKRLCYKAATETRQLWTAVCNAIIGLNPEMLRVLVPDCVYRGKCREMQPCGERDGR</sequence>
<dbReference type="Gene3D" id="3.30.1360.170">
    <property type="match status" value="1"/>
</dbReference>
<reference evidence="1" key="1">
    <citation type="journal article" date="2021" name="Proc. Natl. Acad. Sci. U.S.A.">
        <title>A Catalog of Tens of Thousands of Viruses from Human Metagenomes Reveals Hidden Associations with Chronic Diseases.</title>
        <authorList>
            <person name="Tisza M.J."/>
            <person name="Buck C.B."/>
        </authorList>
    </citation>
    <scope>NUCLEOTIDE SEQUENCE</scope>
    <source>
        <strain evidence="1">CtS1E53</strain>
    </source>
</reference>
<protein>
    <submittedName>
        <fullName evidence="1">Thymidylate synthase thyX</fullName>
    </submittedName>
</protein>
<organism evidence="1">
    <name type="scientific">Siphoviridae sp. ctS1E53</name>
    <dbReference type="NCBI Taxonomy" id="2826340"/>
    <lineage>
        <taxon>Viruses</taxon>
        <taxon>Duplodnaviria</taxon>
        <taxon>Heunggongvirae</taxon>
        <taxon>Uroviricota</taxon>
        <taxon>Caudoviricetes</taxon>
    </lineage>
</organism>
<proteinExistence type="predicted"/>
<dbReference type="GO" id="GO:0006231">
    <property type="term" value="P:dTMP biosynthetic process"/>
    <property type="evidence" value="ECO:0007669"/>
    <property type="project" value="InterPro"/>
</dbReference>
<evidence type="ECO:0000313" key="1">
    <source>
        <dbReference type="EMBL" id="DAD80667.1"/>
    </source>
</evidence>
<name>A0A8S5MFG0_9CAUD</name>
<accession>A0A8S5MFG0</accession>
<dbReference type="SUPFAM" id="SSF69796">
    <property type="entry name" value="Thymidylate synthase-complementing protein Thy1"/>
    <property type="match status" value="1"/>
</dbReference>